<evidence type="ECO:0000259" key="7">
    <source>
        <dbReference type="PROSITE" id="PS01124"/>
    </source>
</evidence>
<dbReference type="Pfam" id="PF00512">
    <property type="entry name" value="HisKA"/>
    <property type="match status" value="1"/>
</dbReference>
<keyword evidence="10" id="KW-0547">Nucleotide-binding</keyword>
<protein>
    <recommendedName>
        <fullName evidence="2">histidine kinase</fullName>
        <ecNumber evidence="2">2.7.13.3</ecNumber>
    </recommendedName>
</protein>
<feature type="domain" description="HTH araC/xylS-type" evidence="7">
    <location>
        <begin position="1186"/>
        <end position="1284"/>
    </location>
</feature>
<dbReference type="SUPFAM" id="SSF52172">
    <property type="entry name" value="CheY-like"/>
    <property type="match status" value="1"/>
</dbReference>
<dbReference type="EMBL" id="JBHSMA010000002">
    <property type="protein sequence ID" value="MFC5409464.1"/>
    <property type="molecule type" value="Genomic_DNA"/>
</dbReference>
<dbReference type="Pfam" id="PF02518">
    <property type="entry name" value="HATPase_c"/>
    <property type="match status" value="1"/>
</dbReference>
<dbReference type="GO" id="GO:0005524">
    <property type="term" value="F:ATP binding"/>
    <property type="evidence" value="ECO:0007669"/>
    <property type="project" value="UniProtKB-KW"/>
</dbReference>
<dbReference type="InterPro" id="IPR018060">
    <property type="entry name" value="HTH_AraC"/>
</dbReference>
<keyword evidence="10" id="KW-0067">ATP-binding</keyword>
<evidence type="ECO:0000313" key="10">
    <source>
        <dbReference type="EMBL" id="MFC5409464.1"/>
    </source>
</evidence>
<dbReference type="PANTHER" id="PTHR43547:SF2">
    <property type="entry name" value="HYBRID SIGNAL TRANSDUCTION HISTIDINE KINASE C"/>
    <property type="match status" value="1"/>
</dbReference>
<feature type="domain" description="Response regulatory" evidence="9">
    <location>
        <begin position="1037"/>
        <end position="1152"/>
    </location>
</feature>
<evidence type="ECO:0000259" key="8">
    <source>
        <dbReference type="PROSITE" id="PS50109"/>
    </source>
</evidence>
<dbReference type="Pfam" id="PF07494">
    <property type="entry name" value="Reg_prop"/>
    <property type="match status" value="4"/>
</dbReference>
<dbReference type="CDD" id="cd17574">
    <property type="entry name" value="REC_OmpR"/>
    <property type="match status" value="1"/>
</dbReference>
<dbReference type="EC" id="2.7.13.3" evidence="2"/>
<evidence type="ECO:0000256" key="2">
    <source>
        <dbReference type="ARBA" id="ARBA00012438"/>
    </source>
</evidence>
<dbReference type="Pfam" id="PF12833">
    <property type="entry name" value="HTH_18"/>
    <property type="match status" value="1"/>
</dbReference>
<proteinExistence type="predicted"/>
<organism evidence="10 11">
    <name type="scientific">Larkinella bovis</name>
    <dbReference type="NCBI Taxonomy" id="683041"/>
    <lineage>
        <taxon>Bacteria</taxon>
        <taxon>Pseudomonadati</taxon>
        <taxon>Bacteroidota</taxon>
        <taxon>Cytophagia</taxon>
        <taxon>Cytophagales</taxon>
        <taxon>Spirosomataceae</taxon>
        <taxon>Larkinella</taxon>
    </lineage>
</organism>
<keyword evidence="11" id="KW-1185">Reference proteome</keyword>
<dbReference type="SUPFAM" id="SSF46689">
    <property type="entry name" value="Homeodomain-like"/>
    <property type="match status" value="1"/>
</dbReference>
<dbReference type="InterPro" id="IPR011123">
    <property type="entry name" value="Y_Y_Y"/>
</dbReference>
<dbReference type="SMART" id="SM00387">
    <property type="entry name" value="HATPase_c"/>
    <property type="match status" value="1"/>
</dbReference>
<dbReference type="InterPro" id="IPR003661">
    <property type="entry name" value="HisK_dim/P_dom"/>
</dbReference>
<feature type="domain" description="Histidine kinase" evidence="8">
    <location>
        <begin position="788"/>
        <end position="1013"/>
    </location>
</feature>
<evidence type="ECO:0000256" key="4">
    <source>
        <dbReference type="ARBA" id="ARBA00023015"/>
    </source>
</evidence>
<dbReference type="SUPFAM" id="SSF55874">
    <property type="entry name" value="ATPase domain of HSP90 chaperone/DNA topoisomerase II/histidine kinase"/>
    <property type="match status" value="1"/>
</dbReference>
<evidence type="ECO:0000256" key="5">
    <source>
        <dbReference type="ARBA" id="ARBA00023163"/>
    </source>
</evidence>
<evidence type="ECO:0000256" key="6">
    <source>
        <dbReference type="PROSITE-ProRule" id="PRU00169"/>
    </source>
</evidence>
<reference evidence="11" key="1">
    <citation type="journal article" date="2019" name="Int. J. Syst. Evol. Microbiol.">
        <title>The Global Catalogue of Microorganisms (GCM) 10K type strain sequencing project: providing services to taxonomists for standard genome sequencing and annotation.</title>
        <authorList>
            <consortium name="The Broad Institute Genomics Platform"/>
            <consortium name="The Broad Institute Genome Sequencing Center for Infectious Disease"/>
            <person name="Wu L."/>
            <person name="Ma J."/>
        </authorList>
    </citation>
    <scope>NUCLEOTIDE SEQUENCE [LARGE SCALE GENOMIC DNA]</scope>
    <source>
        <strain evidence="11">CCUG 55250</strain>
    </source>
</reference>
<dbReference type="InterPro" id="IPR036097">
    <property type="entry name" value="HisK_dim/P_sf"/>
</dbReference>
<keyword evidence="4" id="KW-0805">Transcription regulation</keyword>
<dbReference type="Pfam" id="PF07495">
    <property type="entry name" value="Y_Y_Y"/>
    <property type="match status" value="1"/>
</dbReference>
<keyword evidence="5" id="KW-0804">Transcription</keyword>
<dbReference type="SUPFAM" id="SSF47384">
    <property type="entry name" value="Homodimeric domain of signal transducing histidine kinase"/>
    <property type="match status" value="1"/>
</dbReference>
<dbReference type="SMART" id="SM00388">
    <property type="entry name" value="HisKA"/>
    <property type="match status" value="1"/>
</dbReference>
<evidence type="ECO:0000259" key="9">
    <source>
        <dbReference type="PROSITE" id="PS50110"/>
    </source>
</evidence>
<dbReference type="InterPro" id="IPR004358">
    <property type="entry name" value="Sig_transdc_His_kin-like_C"/>
</dbReference>
<keyword evidence="3 6" id="KW-0597">Phosphoprotein</keyword>
<dbReference type="Gene3D" id="1.10.287.130">
    <property type="match status" value="1"/>
</dbReference>
<dbReference type="InterPro" id="IPR036890">
    <property type="entry name" value="HATPase_C_sf"/>
</dbReference>
<dbReference type="PROSITE" id="PS50109">
    <property type="entry name" value="HIS_KIN"/>
    <property type="match status" value="1"/>
</dbReference>
<evidence type="ECO:0000256" key="3">
    <source>
        <dbReference type="ARBA" id="ARBA00022553"/>
    </source>
</evidence>
<dbReference type="InterPro" id="IPR003594">
    <property type="entry name" value="HATPase_dom"/>
</dbReference>
<dbReference type="PROSITE" id="PS50110">
    <property type="entry name" value="RESPONSE_REGULATORY"/>
    <property type="match status" value="1"/>
</dbReference>
<name>A0ABW0I852_9BACT</name>
<dbReference type="PROSITE" id="PS01124">
    <property type="entry name" value="HTH_ARAC_FAMILY_2"/>
    <property type="match status" value="1"/>
</dbReference>
<dbReference type="Gene3D" id="2.60.40.10">
    <property type="entry name" value="Immunoglobulins"/>
    <property type="match status" value="1"/>
</dbReference>
<dbReference type="InterPro" id="IPR015943">
    <property type="entry name" value="WD40/YVTN_repeat-like_dom_sf"/>
</dbReference>
<dbReference type="InterPro" id="IPR011006">
    <property type="entry name" value="CheY-like_superfamily"/>
</dbReference>
<dbReference type="PANTHER" id="PTHR43547">
    <property type="entry name" value="TWO-COMPONENT HISTIDINE KINASE"/>
    <property type="match status" value="1"/>
</dbReference>
<comment type="catalytic activity">
    <reaction evidence="1">
        <text>ATP + protein L-histidine = ADP + protein N-phospho-L-histidine.</text>
        <dbReference type="EC" id="2.7.13.3"/>
    </reaction>
</comment>
<dbReference type="InterPro" id="IPR001789">
    <property type="entry name" value="Sig_transdc_resp-reg_receiver"/>
</dbReference>
<dbReference type="CDD" id="cd16922">
    <property type="entry name" value="HATPase_EvgS-ArcB-TorS-like"/>
    <property type="match status" value="1"/>
</dbReference>
<dbReference type="Pfam" id="PF00072">
    <property type="entry name" value="Response_reg"/>
    <property type="match status" value="1"/>
</dbReference>
<evidence type="ECO:0000313" key="11">
    <source>
        <dbReference type="Proteomes" id="UP001596106"/>
    </source>
</evidence>
<dbReference type="InterPro" id="IPR013783">
    <property type="entry name" value="Ig-like_fold"/>
</dbReference>
<dbReference type="SMART" id="SM00448">
    <property type="entry name" value="REC"/>
    <property type="match status" value="1"/>
</dbReference>
<dbReference type="Proteomes" id="UP001596106">
    <property type="component" value="Unassembled WGS sequence"/>
</dbReference>
<dbReference type="InterPro" id="IPR005467">
    <property type="entry name" value="His_kinase_dom"/>
</dbReference>
<dbReference type="Gene3D" id="2.130.10.10">
    <property type="entry name" value="YVTN repeat-like/Quinoprotein amine dehydrogenase"/>
    <property type="match status" value="2"/>
</dbReference>
<dbReference type="CDD" id="cd00082">
    <property type="entry name" value="HisKA"/>
    <property type="match status" value="1"/>
</dbReference>
<comment type="caution">
    <text evidence="10">The sequence shown here is derived from an EMBL/GenBank/DDBJ whole genome shotgun (WGS) entry which is preliminary data.</text>
</comment>
<feature type="modified residue" description="4-aspartylphosphate" evidence="6">
    <location>
        <position position="1085"/>
    </location>
</feature>
<evidence type="ECO:0000256" key="1">
    <source>
        <dbReference type="ARBA" id="ARBA00000085"/>
    </source>
</evidence>
<dbReference type="Gene3D" id="3.30.565.10">
    <property type="entry name" value="Histidine kinase-like ATPase, C-terminal domain"/>
    <property type="match status" value="1"/>
</dbReference>
<dbReference type="SMART" id="SM00342">
    <property type="entry name" value="HTH_ARAC"/>
    <property type="match status" value="1"/>
</dbReference>
<gene>
    <name evidence="10" type="ORF">ACFPMF_09110</name>
</gene>
<sequence>MWAILGGLTGCEQRALAQSDGWRPPEIITQRQGLPQGFVPSIVQDRQGFIWVGTLAGLGRYDGTNFKTFQSVIVHELKPDAQGRLWIRSEHDLDRFDPATETFYRFTHQPLYQKNIQRDSIRCFFVDNQNRLWMSPRAGGLLQIDLRTNHYRWFRHQPGQPGSLSHPLIRQIVQDRQGRIWLATEAGLDRLDESADRFVHYPFGTPNGLPDASLLGLYARTNGDLLLATEKHLTVYQTRTGTFKAFKLPKTYQKETKTDFATDSQGNDYVAINGLYRFDDTNGVRLLTDPVGNQSYRCIYIDRSDVLWVGTNGDGVLKFNLRASLFQTIRYRDGFQADLFTRFLGLPAAELPPALAKGYAYNFRSVSDRHGKLWVSVGTSGVYQLDLRTKKWQAIPLPETIGSGPAMHPVLLTIDLAGHIWLGHHLKAWRYNEKQHTWELFPWVIRPKADSQRVSLQMVVDHQAIWVITGSNGLFRTDRKTGQLHHFTHRPGDSASLSSNLLTCLVADPSDSTRLWVGTFGAGLCRFDKRTGRSICFSTKTGLPNDVIYSVLPDRKGFLWVATNQGLGRLNQRTLQTHSYTYEDGLLAEEFNRFHQLQLPDGRLALGGLEGITAFDSRQIRDDSYHPPVQITDILINNKAIEAGELTQNRTIHTVSTLNLKHNQNFVTVHFAAMQFNRHDKIRFRYQLEGLDAEWIETERPLAVYTDLRPGEYTLKLNASNTSGIWSPHVRRLSMIVQQPWWTTWWALSGYTLILVSIGYIAVRSYLNRLQLRQLQSLDAMKTRFFSNITHEFRTPIALIMTPAEQLLNRLQEPEDRKRLYTINRNANQLLDLVNQLLDLSKLEAGAIKVEEARGNLAELVGTMVQSFQAAAEARGIELRYETVPLSEEYWFDTGKLERIVTNLIANALKFTQTGGRVECRLSPLKDPGSDGILLTVSDSGIGIAPDHLPHIFDRFYQVEDSVAGLSAQKQQGGTGIGLSLVKEFVELQGGTIRVKSGLGTGTTFTVSLPYRPAVSSVGQPNEAPTPLAREADAAIHLLIVEDNQELAMYIAESFPDSYRIIQASNGAEGLALALGQMPDLIISDVLMPVMDGYTLVRKLKADIRLNHIPVILLTAKSAYESRVEGLKAGANDYITKPFHMEELRLRVRNLLDQQRQYREWIRGRLTNPDTAPMVSSPESPEPFFEILYPVLEKNLDNPHFGVEELSHELRLSRTGLYRKMKTLTGLSTNEVIRNYRLKRATQYLRQGLNSSETAYQVGFDSPAYFTKCFRDFYQMTPMEFVTKGGIASWLLYLNYCL</sequence>
<accession>A0ABW0I852</accession>
<dbReference type="RefSeq" id="WP_379843443.1">
    <property type="nucleotide sequence ID" value="NZ_JBHSMA010000002.1"/>
</dbReference>
<dbReference type="SUPFAM" id="SSF63829">
    <property type="entry name" value="Calcium-dependent phosphotriesterase"/>
    <property type="match status" value="2"/>
</dbReference>
<dbReference type="InterPro" id="IPR011110">
    <property type="entry name" value="Reg_prop"/>
</dbReference>
<dbReference type="Gene3D" id="1.10.10.60">
    <property type="entry name" value="Homeodomain-like"/>
    <property type="match status" value="1"/>
</dbReference>
<dbReference type="InterPro" id="IPR009057">
    <property type="entry name" value="Homeodomain-like_sf"/>
</dbReference>
<dbReference type="Gene3D" id="3.40.50.2300">
    <property type="match status" value="1"/>
</dbReference>
<dbReference type="PRINTS" id="PR00344">
    <property type="entry name" value="BCTRLSENSOR"/>
</dbReference>